<comment type="subcellular location">
    <subcellularLocation>
        <location evidence="5">Secreted</location>
    </subcellularLocation>
    <subcellularLocation>
        <location evidence="5">Bacterial flagellum</location>
    </subcellularLocation>
</comment>
<dbReference type="Pfam" id="PF02465">
    <property type="entry name" value="FliD_N"/>
    <property type="match status" value="1"/>
</dbReference>
<evidence type="ECO:0000259" key="7">
    <source>
        <dbReference type="Pfam" id="PF07195"/>
    </source>
</evidence>
<keyword evidence="8" id="KW-0282">Flagellum</keyword>
<keyword evidence="5" id="KW-0964">Secreted</keyword>
<proteinExistence type="inferred from homology"/>
<sequence length="485" mass="52785">MTIQSLGVGSGLALDDLVTQLLNAERAPKEARLKDKEEKIQSEISALGQIKSKLSDFKDSVDKLRKDSDINGREPTITNPTEDKEVFTAEASGSALRGTYKVAITQLASGSRIETADAVYTSGTDKVLTDGAGDTTMTFKINGSTDETFTIDVKQNMTLAQLREAINKNENNFGVNANIIDTGTAAGAKLVFTSDVTGFGKDLVIVNDGDRGELEKLATTNSAESLTYLSPVKPAQDALATVDGILVRSDTNTFENTIQNVSFEATEESPFDTNGTTRLESTLEIGFDRKGLESKVRDFVDNYNKIIKDIKTLTRYGSSELEDDGALAGDSMLRGISSSLAGVVGSSVDKSTLGSLFGMGIELTSDGKLEIGDLDYGLGSGQDRLEKALEENFDDIAKLFTDEDQGIATRLYEITKEYTSYSGLLTLRERSAKDDKDQLQDERESFETRMFNYEQILRDRYLNLDQTVARLNQTGSALLASLGQY</sequence>
<keyword evidence="8" id="KW-0969">Cilium</keyword>
<dbReference type="InterPro" id="IPR010810">
    <property type="entry name" value="Flagellin_hook_IN_motif"/>
</dbReference>
<dbReference type="InterPro" id="IPR010809">
    <property type="entry name" value="FliD_C"/>
</dbReference>
<protein>
    <recommendedName>
        <fullName evidence="5">Flagellar hook-associated protein 2</fullName>
        <shortName evidence="5">HAP2</shortName>
    </recommendedName>
    <alternativeName>
        <fullName evidence="5">Flagellar cap protein</fullName>
    </alternativeName>
</protein>
<keyword evidence="3 5" id="KW-0175">Coiled coil</keyword>
<accession>A0ABT5L3U7</accession>
<evidence type="ECO:0000256" key="2">
    <source>
        <dbReference type="ARBA" id="ARBA00011255"/>
    </source>
</evidence>
<dbReference type="InterPro" id="IPR040026">
    <property type="entry name" value="FliD"/>
</dbReference>
<evidence type="ECO:0000313" key="8">
    <source>
        <dbReference type="EMBL" id="MDC8830453.1"/>
    </source>
</evidence>
<evidence type="ECO:0000256" key="4">
    <source>
        <dbReference type="ARBA" id="ARBA00023143"/>
    </source>
</evidence>
<organism evidence="8 9">
    <name type="scientific">Alteromonas gilva</name>
    <dbReference type="NCBI Taxonomy" id="2987522"/>
    <lineage>
        <taxon>Bacteria</taxon>
        <taxon>Pseudomonadati</taxon>
        <taxon>Pseudomonadota</taxon>
        <taxon>Gammaproteobacteria</taxon>
        <taxon>Alteromonadales</taxon>
        <taxon>Alteromonadaceae</taxon>
        <taxon>Alteromonas/Salinimonas group</taxon>
        <taxon>Alteromonas</taxon>
    </lineage>
</organism>
<dbReference type="Pfam" id="PF07195">
    <property type="entry name" value="FliD_C"/>
    <property type="match status" value="1"/>
</dbReference>
<gene>
    <name evidence="8" type="primary">fliD</name>
    <name evidence="8" type="ORF">OIK42_06700</name>
</gene>
<dbReference type="PANTHER" id="PTHR30288:SF0">
    <property type="entry name" value="FLAGELLAR HOOK-ASSOCIATED PROTEIN 2"/>
    <property type="match status" value="1"/>
</dbReference>
<dbReference type="EMBL" id="JAQQXP010000001">
    <property type="protein sequence ID" value="MDC8830453.1"/>
    <property type="molecule type" value="Genomic_DNA"/>
</dbReference>
<evidence type="ECO:0000256" key="3">
    <source>
        <dbReference type="ARBA" id="ARBA00023054"/>
    </source>
</evidence>
<name>A0ABT5L3U7_9ALTE</name>
<evidence type="ECO:0000313" key="9">
    <source>
        <dbReference type="Proteomes" id="UP001218788"/>
    </source>
</evidence>
<feature type="domain" description="Flagellar hook-associated protein 2 N-terminal" evidence="6">
    <location>
        <begin position="10"/>
        <end position="110"/>
    </location>
</feature>
<dbReference type="RefSeq" id="WP_273639312.1">
    <property type="nucleotide sequence ID" value="NZ_JAQQXP010000001.1"/>
</dbReference>
<keyword evidence="8" id="KW-0966">Cell projection</keyword>
<dbReference type="PANTHER" id="PTHR30288">
    <property type="entry name" value="FLAGELLAR CAP/ASSEMBLY PROTEIN FLID"/>
    <property type="match status" value="1"/>
</dbReference>
<comment type="caution">
    <text evidence="8">The sequence shown here is derived from an EMBL/GenBank/DDBJ whole genome shotgun (WGS) entry which is preliminary data.</text>
</comment>
<feature type="coiled-coil region" evidence="5">
    <location>
        <begin position="429"/>
        <end position="456"/>
    </location>
</feature>
<feature type="domain" description="Flagellar hook-associated protein 2 C-terminal" evidence="7">
    <location>
        <begin position="235"/>
        <end position="473"/>
    </location>
</feature>
<reference evidence="8 9" key="1">
    <citation type="submission" date="2022-10" db="EMBL/GenBank/DDBJ databases">
        <title>Alteromonas sp. chi3 Genome sequencing.</title>
        <authorList>
            <person name="Park S."/>
        </authorList>
    </citation>
    <scope>NUCLEOTIDE SEQUENCE [LARGE SCALE GENOMIC DNA]</scope>
    <source>
        <strain evidence="9">chi3</strain>
    </source>
</reference>
<evidence type="ECO:0000256" key="1">
    <source>
        <dbReference type="ARBA" id="ARBA00009764"/>
    </source>
</evidence>
<dbReference type="Proteomes" id="UP001218788">
    <property type="component" value="Unassembled WGS sequence"/>
</dbReference>
<comment type="subunit">
    <text evidence="2 5">Homopentamer.</text>
</comment>
<comment type="similarity">
    <text evidence="1 5">Belongs to the FliD family.</text>
</comment>
<keyword evidence="9" id="KW-1185">Reference proteome</keyword>
<keyword evidence="4 5" id="KW-0975">Bacterial flagellum</keyword>
<evidence type="ECO:0000256" key="5">
    <source>
        <dbReference type="RuleBase" id="RU362066"/>
    </source>
</evidence>
<dbReference type="Pfam" id="PF07196">
    <property type="entry name" value="Flagellin_IN"/>
    <property type="match status" value="1"/>
</dbReference>
<dbReference type="InterPro" id="IPR003481">
    <property type="entry name" value="FliD_N"/>
</dbReference>
<comment type="function">
    <text evidence="5">Required for morphogenesis and for the elongation of the flagellar filament by facilitating polymerization of the flagellin monomers at the tip of growing filament. Forms a capping structure, which prevents flagellin subunits (transported through the central channel of the flagellum) from leaking out without polymerization at the distal end.</text>
</comment>
<evidence type="ECO:0000259" key="6">
    <source>
        <dbReference type="Pfam" id="PF02465"/>
    </source>
</evidence>